<dbReference type="RefSeq" id="WP_075130910.1">
    <property type="nucleotide sequence ID" value="NZ_MSIF01000001.1"/>
</dbReference>
<dbReference type="Pfam" id="PF00501">
    <property type="entry name" value="AMP-binding"/>
    <property type="match status" value="1"/>
</dbReference>
<dbReference type="InterPro" id="IPR000873">
    <property type="entry name" value="AMP-dep_synth/lig_dom"/>
</dbReference>
<dbReference type="EMBL" id="MSIF01000001">
    <property type="protein sequence ID" value="OLF13962.1"/>
    <property type="molecule type" value="Genomic_DNA"/>
</dbReference>
<keyword evidence="3" id="KW-1185">Reference proteome</keyword>
<dbReference type="PROSITE" id="PS00455">
    <property type="entry name" value="AMP_BINDING"/>
    <property type="match status" value="1"/>
</dbReference>
<dbReference type="PANTHER" id="PTHR43767:SF1">
    <property type="entry name" value="NONRIBOSOMAL PEPTIDE SYNTHASE PES1 (EUROFUNG)-RELATED"/>
    <property type="match status" value="1"/>
</dbReference>
<dbReference type="Proteomes" id="UP000185696">
    <property type="component" value="Unassembled WGS sequence"/>
</dbReference>
<dbReference type="InterPro" id="IPR042099">
    <property type="entry name" value="ANL_N_sf"/>
</dbReference>
<feature type="domain" description="AMP-dependent synthetase/ligase" evidence="1">
    <location>
        <begin position="67"/>
        <end position="421"/>
    </location>
</feature>
<name>A0A7Z0WSB4_9PSEU</name>
<dbReference type="AlphaFoldDB" id="A0A7Z0WSB4"/>
<protein>
    <submittedName>
        <fullName evidence="2">AMP-dependent synthetase</fullName>
    </submittedName>
</protein>
<sequence length="561" mass="62479">MSHVTEVPEFLRRYAPTRGKRRLTPFSRVPPTGNIAEVWNSAASRNPYQRITLDRAPDIDPTGPTVGTYAQWARFVEEVAEWLHEAGVRPWDRVAVLKANHFDVALLGCAAARLGAVPALLAWTHPPEFAQPMLRRLERPFLIADQERLKLAGMDPEAVAALTRRTIVVDGAGDRADLVSLDDLKGAGRAPFRPRADDEPMVVTHTSGTTGVPKLVMHSAESALALSLVEAERWPLIGLRGSDVLAYCDPFCHQRTTTGMIAMATVAPRMTMLSDPDSPKVAELLAADPPTAVETLPNIYLHWEPLARDPRRLFRNVRLYVNSFDAIHTRTIRTFLDASSRRMPVWWQSWSQSEAGAMVIRPYLRASVRRRGVRPPVTQVLGWPVPGLCRARAVDPDTGQPVAPGEVGVVEISQPGRCLGYVGEQHRHDAKCRGWWWNTGDLGTVSRLGAIRLVDREIDRIEGGSALELEDVLLDRLPQATEIVILPRGGDLPVPVLSTQDDQPLDQLAWARAVRDLPPLADPVHIDWLDWERTATWKIRRVAMRERLFDGARAIGTGRWT</sequence>
<proteinExistence type="predicted"/>
<dbReference type="Gene3D" id="3.40.50.12780">
    <property type="entry name" value="N-terminal domain of ligase-like"/>
    <property type="match status" value="1"/>
</dbReference>
<dbReference type="InterPro" id="IPR020845">
    <property type="entry name" value="AMP-binding_CS"/>
</dbReference>
<dbReference type="OrthoDB" id="4495845at2"/>
<accession>A0A7Z0WSB4</accession>
<dbReference type="InterPro" id="IPR050237">
    <property type="entry name" value="ATP-dep_AMP-bd_enzyme"/>
</dbReference>
<dbReference type="PANTHER" id="PTHR43767">
    <property type="entry name" value="LONG-CHAIN-FATTY-ACID--COA LIGASE"/>
    <property type="match status" value="1"/>
</dbReference>
<dbReference type="SUPFAM" id="SSF56801">
    <property type="entry name" value="Acetyl-CoA synthetase-like"/>
    <property type="match status" value="1"/>
</dbReference>
<evidence type="ECO:0000313" key="3">
    <source>
        <dbReference type="Proteomes" id="UP000185696"/>
    </source>
</evidence>
<evidence type="ECO:0000259" key="1">
    <source>
        <dbReference type="Pfam" id="PF00501"/>
    </source>
</evidence>
<evidence type="ECO:0000313" key="2">
    <source>
        <dbReference type="EMBL" id="OLF13962.1"/>
    </source>
</evidence>
<comment type="caution">
    <text evidence="2">The sequence shown here is derived from an EMBL/GenBank/DDBJ whole genome shotgun (WGS) entry which is preliminary data.</text>
</comment>
<gene>
    <name evidence="2" type="ORF">BLA60_01930</name>
</gene>
<reference evidence="2 3" key="1">
    <citation type="submission" date="2016-12" db="EMBL/GenBank/DDBJ databases">
        <title>The draft genome sequence of Actinophytocola xinjiangensis.</title>
        <authorList>
            <person name="Wang W."/>
            <person name="Yuan L."/>
        </authorList>
    </citation>
    <scope>NUCLEOTIDE SEQUENCE [LARGE SCALE GENOMIC DNA]</scope>
    <source>
        <strain evidence="2 3">CGMCC 4.4663</strain>
    </source>
</reference>
<organism evidence="2 3">
    <name type="scientific">Actinophytocola xinjiangensis</name>
    <dbReference type="NCBI Taxonomy" id="485602"/>
    <lineage>
        <taxon>Bacteria</taxon>
        <taxon>Bacillati</taxon>
        <taxon>Actinomycetota</taxon>
        <taxon>Actinomycetes</taxon>
        <taxon>Pseudonocardiales</taxon>
        <taxon>Pseudonocardiaceae</taxon>
    </lineage>
</organism>